<dbReference type="Pfam" id="PF13410">
    <property type="entry name" value="GST_C_2"/>
    <property type="match status" value="1"/>
</dbReference>
<sequence>MPLLKVGDDGGLIQGSTSIALDLERRMATLARSSIPRDPALAFLVHLLEDYTDEWHMKGAFAWRWLLQDDDAVMWSARHVVADMITPASREEVRSVATKFLTRQRLRVALMGVGDGTGIVSCLQRDLLALEQHIEDGQRFLFGSRPSLADFAVFGQLSQLVLDYDSSKWLRENTPRLYAWTFALDEPSGIEGQWLETSEAYSPVVLSLLKNIGRFYMPYLDANARALAQGADSFEVKLPGGAVAHQPPIEHQAASLHDLRAMYAMLNPKSRAKVQDVLEQANVVKYLVDTSASVGPTAATSSSPSS</sequence>
<dbReference type="Gene3D" id="1.20.1050.10">
    <property type="match status" value="1"/>
</dbReference>
<dbReference type="GeneID" id="25568912"/>
<dbReference type="InterPro" id="IPR036282">
    <property type="entry name" value="Glutathione-S-Trfase_C_sf"/>
</dbReference>
<dbReference type="CDD" id="cd00299">
    <property type="entry name" value="GST_C_family"/>
    <property type="match status" value="1"/>
</dbReference>
<protein>
    <submittedName>
        <fullName evidence="1">Glutathione S-transferase GST</fullName>
    </submittedName>
</protein>
<dbReference type="GO" id="GO:0016740">
    <property type="term" value="F:transferase activity"/>
    <property type="evidence" value="ECO:0007669"/>
    <property type="project" value="UniProtKB-KW"/>
</dbReference>
<dbReference type="OrthoDB" id="420179at2759"/>
<reference evidence="1 2" key="1">
    <citation type="submission" date="2010-05" db="EMBL/GenBank/DDBJ databases">
        <title>The Genome Sequence of Thecamonas trahens ATCC 50062.</title>
        <authorList>
            <consortium name="The Broad Institute Genome Sequencing Platform"/>
            <person name="Russ C."/>
            <person name="Cuomo C."/>
            <person name="Shea T."/>
            <person name="Young S.K."/>
            <person name="Zeng Q."/>
            <person name="Koehrsen M."/>
            <person name="Haas B."/>
            <person name="Borodovsky M."/>
            <person name="Guigo R."/>
            <person name="Alvarado L."/>
            <person name="Berlin A."/>
            <person name="Bochicchio J."/>
            <person name="Borenstein D."/>
            <person name="Chapman S."/>
            <person name="Chen Z."/>
            <person name="Freedman E."/>
            <person name="Gellesch M."/>
            <person name="Goldberg J."/>
            <person name="Griggs A."/>
            <person name="Gujja S."/>
            <person name="Heilman E."/>
            <person name="Heiman D."/>
            <person name="Hepburn T."/>
            <person name="Howarth C."/>
            <person name="Jen D."/>
            <person name="Larson L."/>
            <person name="Mehta T."/>
            <person name="Park D."/>
            <person name="Pearson M."/>
            <person name="Roberts A."/>
            <person name="Saif S."/>
            <person name="Shenoy N."/>
            <person name="Sisk P."/>
            <person name="Stolte C."/>
            <person name="Sykes S."/>
            <person name="Thomson T."/>
            <person name="Walk T."/>
            <person name="White J."/>
            <person name="Yandava C."/>
            <person name="Burger G."/>
            <person name="Gray M.W."/>
            <person name="Holland P.W.H."/>
            <person name="King N."/>
            <person name="Lang F.B.F."/>
            <person name="Roger A.J."/>
            <person name="Ruiz-Trillo I."/>
            <person name="Lander E."/>
            <person name="Nusbaum C."/>
        </authorList>
    </citation>
    <scope>NUCLEOTIDE SEQUENCE [LARGE SCALE GENOMIC DNA]</scope>
    <source>
        <strain evidence="1 2">ATCC 50062</strain>
    </source>
</reference>
<dbReference type="EMBL" id="GL349496">
    <property type="protein sequence ID" value="KNC55157.1"/>
    <property type="molecule type" value="Genomic_DNA"/>
</dbReference>
<name>A0A0L0DSH1_THETB</name>
<evidence type="ECO:0000313" key="2">
    <source>
        <dbReference type="Proteomes" id="UP000054408"/>
    </source>
</evidence>
<keyword evidence="2" id="KW-1185">Reference proteome</keyword>
<accession>A0A0L0DSH1</accession>
<dbReference type="SUPFAM" id="SSF47616">
    <property type="entry name" value="GST C-terminal domain-like"/>
    <property type="match status" value="1"/>
</dbReference>
<dbReference type="Proteomes" id="UP000054408">
    <property type="component" value="Unassembled WGS sequence"/>
</dbReference>
<dbReference type="OMA" id="MFHYRWA"/>
<dbReference type="AlphaFoldDB" id="A0A0L0DSH1"/>
<organism evidence="1 2">
    <name type="scientific">Thecamonas trahens ATCC 50062</name>
    <dbReference type="NCBI Taxonomy" id="461836"/>
    <lineage>
        <taxon>Eukaryota</taxon>
        <taxon>Apusozoa</taxon>
        <taxon>Apusomonadida</taxon>
        <taxon>Apusomonadidae</taxon>
        <taxon>Thecamonas</taxon>
    </lineage>
</organism>
<gene>
    <name evidence="1" type="ORF">AMSG_10766</name>
</gene>
<proteinExistence type="predicted"/>
<evidence type="ECO:0000313" key="1">
    <source>
        <dbReference type="EMBL" id="KNC55157.1"/>
    </source>
</evidence>
<dbReference type="RefSeq" id="XP_013753212.1">
    <property type="nucleotide sequence ID" value="XM_013897758.1"/>
</dbReference>
<keyword evidence="1" id="KW-0808">Transferase</keyword>